<dbReference type="PROSITE" id="PS00292">
    <property type="entry name" value="CYCLINS"/>
    <property type="match status" value="1"/>
</dbReference>
<dbReference type="GO" id="GO:0051301">
    <property type="term" value="P:cell division"/>
    <property type="evidence" value="ECO:0007669"/>
    <property type="project" value="UniProtKB-KW"/>
</dbReference>
<evidence type="ECO:0000313" key="13">
    <source>
        <dbReference type="Proteomes" id="UP000264800"/>
    </source>
</evidence>
<dbReference type="PIRSF" id="PIRSF001771">
    <property type="entry name" value="Cyclin_A_B_D_E"/>
    <property type="match status" value="1"/>
</dbReference>
<organism evidence="12 13">
    <name type="scientific">Kryptolebias marmoratus</name>
    <name type="common">Mangrove killifish</name>
    <name type="synonym">Rivulus marmoratus</name>
    <dbReference type="NCBI Taxonomy" id="37003"/>
    <lineage>
        <taxon>Eukaryota</taxon>
        <taxon>Metazoa</taxon>
        <taxon>Chordata</taxon>
        <taxon>Craniata</taxon>
        <taxon>Vertebrata</taxon>
        <taxon>Euteleostomi</taxon>
        <taxon>Actinopterygii</taxon>
        <taxon>Neopterygii</taxon>
        <taxon>Teleostei</taxon>
        <taxon>Neoteleostei</taxon>
        <taxon>Acanthomorphata</taxon>
        <taxon>Ovalentaria</taxon>
        <taxon>Atherinomorphae</taxon>
        <taxon>Cyprinodontiformes</taxon>
        <taxon>Rivulidae</taxon>
        <taxon>Kryptolebias</taxon>
    </lineage>
</organism>
<dbReference type="InterPro" id="IPR039361">
    <property type="entry name" value="Cyclin"/>
</dbReference>
<dbReference type="FunFam" id="1.10.472.10:FF:000001">
    <property type="entry name" value="G2/mitotic-specific cyclin"/>
    <property type="match status" value="1"/>
</dbReference>
<dbReference type="InterPro" id="IPR048258">
    <property type="entry name" value="Cyclins_cyclin-box"/>
</dbReference>
<evidence type="ECO:0000256" key="9">
    <source>
        <dbReference type="SAM" id="MobiDB-lite"/>
    </source>
</evidence>
<dbReference type="Proteomes" id="UP000264800">
    <property type="component" value="Unplaced"/>
</dbReference>
<reference evidence="12" key="2">
    <citation type="submission" date="2025-09" db="UniProtKB">
        <authorList>
            <consortium name="Ensembl"/>
        </authorList>
    </citation>
    <scope>IDENTIFICATION</scope>
</reference>
<dbReference type="Pfam" id="PF02984">
    <property type="entry name" value="Cyclin_C"/>
    <property type="match status" value="1"/>
</dbReference>
<name>A0A3Q2ZU04_KRYMA</name>
<evidence type="ECO:0000256" key="7">
    <source>
        <dbReference type="ARBA" id="ARBA00040980"/>
    </source>
</evidence>
<dbReference type="InterPro" id="IPR006671">
    <property type="entry name" value="Cyclin_N"/>
</dbReference>
<dbReference type="OMA" id="YKSSKYC"/>
<comment type="function">
    <text evidence="1">Essential for the control of the cell cycle at the G2/M (mitosis) transition.</text>
</comment>
<proteinExistence type="inferred from homology"/>
<evidence type="ECO:0000259" key="11">
    <source>
        <dbReference type="SMART" id="SM01332"/>
    </source>
</evidence>
<dbReference type="PANTHER" id="PTHR10177">
    <property type="entry name" value="CYCLINS"/>
    <property type="match status" value="1"/>
</dbReference>
<dbReference type="Gene3D" id="1.10.472.10">
    <property type="entry name" value="Cyclin-like"/>
    <property type="match status" value="2"/>
</dbReference>
<dbReference type="InterPro" id="IPR004367">
    <property type="entry name" value="Cyclin_C-dom"/>
</dbReference>
<feature type="compositionally biased region" description="Polar residues" evidence="9">
    <location>
        <begin position="49"/>
        <end position="65"/>
    </location>
</feature>
<protein>
    <recommendedName>
        <fullName evidence="7">G2/mitotic-specific cyclin-B2</fullName>
    </recommendedName>
</protein>
<feature type="domain" description="Cyclin-like" evidence="10">
    <location>
        <begin position="118"/>
        <end position="203"/>
    </location>
</feature>
<comment type="subunit">
    <text evidence="6">Interacts with the CDK1 protein kinase to form a serine/threonine kinase holoenzyme complex also known as maturation promoting factor (MPF). The cyclin subunit imparts substrate specificity to the complex.</text>
</comment>
<evidence type="ECO:0000256" key="2">
    <source>
        <dbReference type="ARBA" id="ARBA00006955"/>
    </source>
</evidence>
<dbReference type="GeneTree" id="ENSGT00940000157940"/>
<sequence length="335" mass="37578">MNFSTNSHHGSPACKENVPLSVKTDAFQHPRTKQRTVLGALSENEQRGRSLSQAGSCHDASMQSESDESLMSRQKLFADYAEDIHQILRKSEVSFRAKPDCLERHPEITNGMRVILVDWLVEVVQEYKLSSETLHLAVNYLDRFLSCTAFIKQGKLQLVGTAALLIAAKYEEILPPELNEFVYITDFTYSKKQLVRMEDALVRVLAFRMAAPTTNQFLCLFMSVHTVCSNTKNLALYIAELSLLEIDPFLQYTPSILAAGAYCLATYTINSSLWPDSLISFTGYTLAEIMPCLTNLHKLHISAESRPQQAIRDKYKSAKYCCVSGITPPAVLPQP</sequence>
<dbReference type="InterPro" id="IPR036915">
    <property type="entry name" value="Cyclin-like_sf"/>
</dbReference>
<evidence type="ECO:0000256" key="4">
    <source>
        <dbReference type="ARBA" id="ARBA00023127"/>
    </source>
</evidence>
<dbReference type="Ensembl" id="ENSKMAT00000007398.1">
    <property type="protein sequence ID" value="ENSKMAP00000007281.1"/>
    <property type="gene ID" value="ENSKMAG00000005483.1"/>
</dbReference>
<evidence type="ECO:0000256" key="8">
    <source>
        <dbReference type="RuleBase" id="RU000383"/>
    </source>
</evidence>
<keyword evidence="13" id="KW-1185">Reference proteome</keyword>
<dbReference type="STRING" id="37003.ENSKMAP00000007281"/>
<dbReference type="AlphaFoldDB" id="A0A3Q2ZU04"/>
<dbReference type="InterPro" id="IPR046965">
    <property type="entry name" value="Cyclin_A/B-like"/>
</dbReference>
<feature type="region of interest" description="Disordered" evidence="9">
    <location>
        <begin position="26"/>
        <end position="65"/>
    </location>
</feature>
<evidence type="ECO:0000256" key="3">
    <source>
        <dbReference type="ARBA" id="ARBA00022618"/>
    </source>
</evidence>
<dbReference type="SMART" id="SM01332">
    <property type="entry name" value="Cyclin_C"/>
    <property type="match status" value="1"/>
</dbReference>
<accession>A0A3Q2ZU04</accession>
<keyword evidence="5" id="KW-0131">Cell cycle</keyword>
<evidence type="ECO:0000256" key="6">
    <source>
        <dbReference type="ARBA" id="ARBA00025821"/>
    </source>
</evidence>
<dbReference type="Pfam" id="PF00134">
    <property type="entry name" value="Cyclin_N"/>
    <property type="match status" value="1"/>
</dbReference>
<evidence type="ECO:0000256" key="1">
    <source>
        <dbReference type="ARBA" id="ARBA00003222"/>
    </source>
</evidence>
<dbReference type="GO" id="GO:0044772">
    <property type="term" value="P:mitotic cell cycle phase transition"/>
    <property type="evidence" value="ECO:0007669"/>
    <property type="project" value="InterPro"/>
</dbReference>
<evidence type="ECO:0000256" key="5">
    <source>
        <dbReference type="ARBA" id="ARBA00023306"/>
    </source>
</evidence>
<dbReference type="SUPFAM" id="SSF47954">
    <property type="entry name" value="Cyclin-like"/>
    <property type="match status" value="2"/>
</dbReference>
<comment type="similarity">
    <text evidence="2">Belongs to the cyclin family. Cyclin AB subfamily.</text>
</comment>
<evidence type="ECO:0000313" key="12">
    <source>
        <dbReference type="Ensembl" id="ENSKMAP00000007281.1"/>
    </source>
</evidence>
<feature type="domain" description="Cyclin C-terminal" evidence="11">
    <location>
        <begin position="212"/>
        <end position="329"/>
    </location>
</feature>
<feature type="domain" description="Cyclin-like" evidence="10">
    <location>
        <begin position="216"/>
        <end position="298"/>
    </location>
</feature>
<dbReference type="InterPro" id="IPR013763">
    <property type="entry name" value="Cyclin-like_dom"/>
</dbReference>
<dbReference type="SMART" id="SM00385">
    <property type="entry name" value="CYCLIN"/>
    <property type="match status" value="2"/>
</dbReference>
<keyword evidence="3" id="KW-0132">Cell division</keyword>
<reference evidence="12" key="1">
    <citation type="submission" date="2025-08" db="UniProtKB">
        <authorList>
            <consortium name="Ensembl"/>
        </authorList>
    </citation>
    <scope>IDENTIFICATION</scope>
</reference>
<keyword evidence="4 8" id="KW-0195">Cyclin</keyword>
<dbReference type="GO" id="GO:0016538">
    <property type="term" value="F:cyclin-dependent protein serine/threonine kinase regulator activity"/>
    <property type="evidence" value="ECO:0007669"/>
    <property type="project" value="InterPro"/>
</dbReference>
<evidence type="ECO:0000259" key="10">
    <source>
        <dbReference type="SMART" id="SM00385"/>
    </source>
</evidence>